<keyword evidence="3 7" id="KW-0645">Protease</keyword>
<feature type="site" description="Important for enzyme activity" evidence="7">
    <location>
        <position position="185"/>
    </location>
</feature>
<evidence type="ECO:0000259" key="9">
    <source>
        <dbReference type="PROSITE" id="PS52048"/>
    </source>
</evidence>
<accession>A0A1E3QVX7</accession>
<keyword evidence="4 7" id="KW-0833">Ubl conjugation pathway</keyword>
<organism evidence="10 11">
    <name type="scientific">Babjeviella inositovora NRRL Y-12698</name>
    <dbReference type="NCBI Taxonomy" id="984486"/>
    <lineage>
        <taxon>Eukaryota</taxon>
        <taxon>Fungi</taxon>
        <taxon>Dikarya</taxon>
        <taxon>Ascomycota</taxon>
        <taxon>Saccharomycotina</taxon>
        <taxon>Pichiomycetes</taxon>
        <taxon>Serinales incertae sedis</taxon>
        <taxon>Babjeviella</taxon>
    </lineage>
</organism>
<keyword evidence="11" id="KW-1185">Reference proteome</keyword>
<name>A0A1E3QVX7_9ASCO</name>
<dbReference type="InterPro" id="IPR036959">
    <property type="entry name" value="Peptidase_C12_UCH_sf"/>
</dbReference>
<evidence type="ECO:0000256" key="8">
    <source>
        <dbReference type="RuleBase" id="RU361215"/>
    </source>
</evidence>
<feature type="site" description="Transition state stabilizer" evidence="7">
    <location>
        <position position="88"/>
    </location>
</feature>
<dbReference type="STRING" id="984486.A0A1E3QVX7"/>
<evidence type="ECO:0000256" key="6">
    <source>
        <dbReference type="ARBA" id="ARBA00022807"/>
    </source>
</evidence>
<dbReference type="PANTHER" id="PTHR10589:SF17">
    <property type="entry name" value="UBIQUITIN CARBOXYL-TERMINAL HYDROLASE"/>
    <property type="match status" value="1"/>
</dbReference>
<dbReference type="Pfam" id="PF01088">
    <property type="entry name" value="Peptidase_C12"/>
    <property type="match status" value="1"/>
</dbReference>
<feature type="active site" description="Nucleophile" evidence="7">
    <location>
        <position position="94"/>
    </location>
</feature>
<dbReference type="GO" id="GO:0006511">
    <property type="term" value="P:ubiquitin-dependent protein catabolic process"/>
    <property type="evidence" value="ECO:0007669"/>
    <property type="project" value="UniProtKB-UniRule"/>
</dbReference>
<evidence type="ECO:0000313" key="11">
    <source>
        <dbReference type="Proteomes" id="UP000094336"/>
    </source>
</evidence>
<evidence type="ECO:0000256" key="1">
    <source>
        <dbReference type="ARBA" id="ARBA00000707"/>
    </source>
</evidence>
<gene>
    <name evidence="10" type="ORF">BABINDRAFT_159981</name>
</gene>
<protein>
    <recommendedName>
        <fullName evidence="8">Ubiquitin carboxyl-terminal hydrolase</fullName>
        <ecNumber evidence="8">3.4.19.12</ecNumber>
    </recommendedName>
</protein>
<dbReference type="GO" id="GO:0005737">
    <property type="term" value="C:cytoplasm"/>
    <property type="evidence" value="ECO:0007669"/>
    <property type="project" value="TreeGrafter"/>
</dbReference>
<dbReference type="Gene3D" id="3.40.532.10">
    <property type="entry name" value="Peptidase C12, ubiquitin carboxyl-terminal hydrolase"/>
    <property type="match status" value="1"/>
</dbReference>
<dbReference type="CDD" id="cd09616">
    <property type="entry name" value="Peptidase_C12_UCH_L1_L3"/>
    <property type="match status" value="1"/>
</dbReference>
<dbReference type="GO" id="GO:0016579">
    <property type="term" value="P:protein deubiquitination"/>
    <property type="evidence" value="ECO:0007669"/>
    <property type="project" value="TreeGrafter"/>
</dbReference>
<dbReference type="GO" id="GO:0004843">
    <property type="term" value="F:cysteine-type deubiquitinase activity"/>
    <property type="evidence" value="ECO:0007669"/>
    <property type="project" value="UniProtKB-UniRule"/>
</dbReference>
<dbReference type="EMBL" id="KV454427">
    <property type="protein sequence ID" value="ODQ81734.1"/>
    <property type="molecule type" value="Genomic_DNA"/>
</dbReference>
<evidence type="ECO:0000256" key="3">
    <source>
        <dbReference type="ARBA" id="ARBA00022670"/>
    </source>
</evidence>
<dbReference type="AlphaFoldDB" id="A0A1E3QVX7"/>
<keyword evidence="6 7" id="KW-0788">Thiol protease</keyword>
<comment type="similarity">
    <text evidence="2 7 8">Belongs to the peptidase C12 family.</text>
</comment>
<dbReference type="SUPFAM" id="SSF54001">
    <property type="entry name" value="Cysteine proteinases"/>
    <property type="match status" value="1"/>
</dbReference>
<dbReference type="RefSeq" id="XP_018987062.1">
    <property type="nucleotide sequence ID" value="XM_019127992.1"/>
</dbReference>
<dbReference type="FunFam" id="3.40.532.10:FF:000006">
    <property type="entry name" value="Ubiquitin carboxyl-terminal hydrolase"/>
    <property type="match status" value="1"/>
</dbReference>
<evidence type="ECO:0000256" key="2">
    <source>
        <dbReference type="ARBA" id="ARBA00009326"/>
    </source>
</evidence>
<feature type="domain" description="UCH catalytic" evidence="9">
    <location>
        <begin position="4"/>
        <end position="236"/>
    </location>
</feature>
<comment type="catalytic activity">
    <reaction evidence="1 7 8">
        <text>Thiol-dependent hydrolysis of ester, thioester, amide, peptide and isopeptide bonds formed by the C-terminal Gly of ubiquitin (a 76-residue protein attached to proteins as an intracellular targeting signal).</text>
        <dbReference type="EC" id="3.4.19.12"/>
    </reaction>
</comment>
<evidence type="ECO:0000313" key="10">
    <source>
        <dbReference type="EMBL" id="ODQ81734.1"/>
    </source>
</evidence>
<reference evidence="11" key="1">
    <citation type="submission" date="2016-05" db="EMBL/GenBank/DDBJ databases">
        <title>Comparative genomics of biotechnologically important yeasts.</title>
        <authorList>
            <consortium name="DOE Joint Genome Institute"/>
            <person name="Riley R."/>
            <person name="Haridas S."/>
            <person name="Wolfe K.H."/>
            <person name="Lopes M.R."/>
            <person name="Hittinger C.T."/>
            <person name="Goker M."/>
            <person name="Salamov A."/>
            <person name="Wisecaver J."/>
            <person name="Long T.M."/>
            <person name="Aerts A.L."/>
            <person name="Barry K."/>
            <person name="Choi C."/>
            <person name="Clum A."/>
            <person name="Coughlan A.Y."/>
            <person name="Deshpande S."/>
            <person name="Douglass A.P."/>
            <person name="Hanson S.J."/>
            <person name="Klenk H.-P."/>
            <person name="Labutti K."/>
            <person name="Lapidus A."/>
            <person name="Lindquist E."/>
            <person name="Lipzen A."/>
            <person name="Meier-Kolthoff J.P."/>
            <person name="Ohm R.A."/>
            <person name="Otillar R.P."/>
            <person name="Pangilinan J."/>
            <person name="Peng Y."/>
            <person name="Rokas A."/>
            <person name="Rosa C.A."/>
            <person name="Scheuner C."/>
            <person name="Sibirny A.A."/>
            <person name="Slot J.C."/>
            <person name="Stielow J.B."/>
            <person name="Sun H."/>
            <person name="Kurtzman C.P."/>
            <person name="Blackwell M."/>
            <person name="Grigoriev I.V."/>
            <person name="Jeffries T.W."/>
        </authorList>
    </citation>
    <scope>NUCLEOTIDE SEQUENCE [LARGE SCALE GENOMIC DNA]</scope>
    <source>
        <strain evidence="11">NRRL Y-12698</strain>
    </source>
</reference>
<dbReference type="PROSITE" id="PS52048">
    <property type="entry name" value="UCH_DOMAIN"/>
    <property type="match status" value="1"/>
</dbReference>
<dbReference type="OrthoDB" id="427186at2759"/>
<proteinExistence type="inferred from homology"/>
<evidence type="ECO:0000256" key="5">
    <source>
        <dbReference type="ARBA" id="ARBA00022801"/>
    </source>
</evidence>
<dbReference type="Proteomes" id="UP000094336">
    <property type="component" value="Unassembled WGS sequence"/>
</dbReference>
<keyword evidence="5 7" id="KW-0378">Hydrolase</keyword>
<dbReference type="PANTHER" id="PTHR10589">
    <property type="entry name" value="UBIQUITIN CARBOXYL-TERMINAL HYDROLASE"/>
    <property type="match status" value="1"/>
</dbReference>
<evidence type="ECO:0000256" key="7">
    <source>
        <dbReference type="PROSITE-ProRule" id="PRU01393"/>
    </source>
</evidence>
<dbReference type="GeneID" id="30145845"/>
<dbReference type="EC" id="3.4.19.12" evidence="8"/>
<dbReference type="InterPro" id="IPR038765">
    <property type="entry name" value="Papain-like_cys_pep_sf"/>
</dbReference>
<evidence type="ECO:0000256" key="4">
    <source>
        <dbReference type="ARBA" id="ARBA00022786"/>
    </source>
</evidence>
<feature type="active site" description="Proton donor" evidence="7">
    <location>
        <position position="169"/>
    </location>
</feature>
<dbReference type="InterPro" id="IPR001578">
    <property type="entry name" value="Peptidase_C12_UCH"/>
</dbReference>
<dbReference type="PRINTS" id="PR00707">
    <property type="entry name" value="UBCTHYDRLASE"/>
</dbReference>
<sequence>MPKSVVPIESNPEIFTALAHKLGVSPLLEFHDVFSISESDLLAMIPNPAYALVLLFPLTVDYEAQRKEQDAQRPTYANENLSVRWVKQTIKNGCGFYALLHAALNLPDSLVLYNSQVQSLKKASVSGRGPLSVAEVSELVERMESKAYDDLAQQGSTAAPDADEDVLFHFLCFVKGRDGHIYELDGRRNGPVDLGEFEGESADIVSQEKVRGKIQYYMDNADEANKHNFSIMALAPGYD</sequence>